<feature type="transmembrane region" description="Helical" evidence="5">
    <location>
        <begin position="104"/>
        <end position="126"/>
    </location>
</feature>
<dbReference type="AlphaFoldDB" id="A0A0D1CP67"/>
<evidence type="ECO:0000256" key="2">
    <source>
        <dbReference type="ARBA" id="ARBA00022692"/>
    </source>
</evidence>
<feature type="transmembrane region" description="Helical" evidence="5">
    <location>
        <begin position="46"/>
        <end position="65"/>
    </location>
</feature>
<feature type="transmembrane region" description="Helical" evidence="5">
    <location>
        <begin position="189"/>
        <end position="208"/>
    </location>
</feature>
<gene>
    <name evidence="7" type="ORF">jaqu_16570</name>
</gene>
<comment type="subcellular location">
    <subcellularLocation>
        <location evidence="1">Membrane</location>
        <topology evidence="1">Multi-pass membrane protein</topology>
    </subcellularLocation>
</comment>
<keyword evidence="2 5" id="KW-0812">Transmembrane</keyword>
<feature type="transmembrane region" description="Helical" evidence="5">
    <location>
        <begin position="228"/>
        <end position="247"/>
    </location>
</feature>
<feature type="transmembrane region" description="Helical" evidence="5">
    <location>
        <begin position="77"/>
        <end position="98"/>
    </location>
</feature>
<dbReference type="InterPro" id="IPR050638">
    <property type="entry name" value="AA-Vitamin_Transporters"/>
</dbReference>
<dbReference type="STRING" id="935700.jaqu_16570"/>
<feature type="transmembrane region" description="Helical" evidence="5">
    <location>
        <begin position="12"/>
        <end position="34"/>
    </location>
</feature>
<organism evidence="7 8">
    <name type="scientific">Jannaschia aquimarina</name>
    <dbReference type="NCBI Taxonomy" id="935700"/>
    <lineage>
        <taxon>Bacteria</taxon>
        <taxon>Pseudomonadati</taxon>
        <taxon>Pseudomonadota</taxon>
        <taxon>Alphaproteobacteria</taxon>
        <taxon>Rhodobacterales</taxon>
        <taxon>Roseobacteraceae</taxon>
        <taxon>Jannaschia</taxon>
    </lineage>
</organism>
<keyword evidence="4 5" id="KW-0472">Membrane</keyword>
<dbReference type="EMBL" id="JYFE01000031">
    <property type="protein sequence ID" value="KIT16562.1"/>
    <property type="molecule type" value="Genomic_DNA"/>
</dbReference>
<evidence type="ECO:0000256" key="1">
    <source>
        <dbReference type="ARBA" id="ARBA00004141"/>
    </source>
</evidence>
<evidence type="ECO:0000256" key="5">
    <source>
        <dbReference type="SAM" id="Phobius"/>
    </source>
</evidence>
<feature type="transmembrane region" description="Helical" evidence="5">
    <location>
        <begin position="138"/>
        <end position="157"/>
    </location>
</feature>
<proteinExistence type="predicted"/>
<dbReference type="RefSeq" id="WP_043918524.1">
    <property type="nucleotide sequence ID" value="NZ_FZPF01000017.1"/>
</dbReference>
<dbReference type="InterPro" id="IPR000620">
    <property type="entry name" value="EamA_dom"/>
</dbReference>
<dbReference type="GO" id="GO:0016020">
    <property type="term" value="C:membrane"/>
    <property type="evidence" value="ECO:0007669"/>
    <property type="project" value="UniProtKB-SubCell"/>
</dbReference>
<dbReference type="Pfam" id="PF00892">
    <property type="entry name" value="EamA"/>
    <property type="match status" value="2"/>
</dbReference>
<evidence type="ECO:0000313" key="8">
    <source>
        <dbReference type="Proteomes" id="UP000032232"/>
    </source>
</evidence>
<sequence>MKTTAPIEPDRRGFAVGILAWIATAAGVTIWQLATRWGVTTTLTPLDLALFRYGVPGLVLAPLLWRRGAVAPDRPLWLTALIVLGAGLPFGLLAMAGAQFAPAAHMGALLPGAMPLFVAALSALVLGERFGGLRLSGLALVVVAVLCITGGSLVGPLDGRTLIGDGLFILAGVIWAIYTVAFRRSGLDPWHGAAIICGWSTVVVVPLWGLSDGTGLTTAPLTDVLIQIAVQGGLAGLFGMVVFGIAVNRLGASATALSGAVVPAATAVGGWLLLGETVTTATIVGIALVVVGLALYARGGQR</sequence>
<protein>
    <submittedName>
        <fullName evidence="7">EamA-like transporter family protein</fullName>
    </submittedName>
</protein>
<name>A0A0D1CP67_9RHOB</name>
<dbReference type="Proteomes" id="UP000032232">
    <property type="component" value="Unassembled WGS sequence"/>
</dbReference>
<evidence type="ECO:0000259" key="6">
    <source>
        <dbReference type="Pfam" id="PF00892"/>
    </source>
</evidence>
<keyword evidence="3 5" id="KW-1133">Transmembrane helix</keyword>
<dbReference type="SUPFAM" id="SSF103481">
    <property type="entry name" value="Multidrug resistance efflux transporter EmrE"/>
    <property type="match status" value="2"/>
</dbReference>
<reference evidence="7 8" key="1">
    <citation type="submission" date="2015-02" db="EMBL/GenBank/DDBJ databases">
        <title>Genome Sequence of Jannaschia aquimarina DSM28248, a member of the Roseobacter clade.</title>
        <authorList>
            <person name="Voget S."/>
            <person name="Daniel R."/>
        </authorList>
    </citation>
    <scope>NUCLEOTIDE SEQUENCE [LARGE SCALE GENOMIC DNA]</scope>
    <source>
        <strain evidence="7 8">GSW-M26</strain>
    </source>
</reference>
<dbReference type="PANTHER" id="PTHR32322:SF9">
    <property type="entry name" value="AMINO-ACID METABOLITE EFFLUX PUMP-RELATED"/>
    <property type="match status" value="1"/>
</dbReference>
<dbReference type="PANTHER" id="PTHR32322">
    <property type="entry name" value="INNER MEMBRANE TRANSPORTER"/>
    <property type="match status" value="1"/>
</dbReference>
<evidence type="ECO:0000256" key="3">
    <source>
        <dbReference type="ARBA" id="ARBA00022989"/>
    </source>
</evidence>
<feature type="transmembrane region" description="Helical" evidence="5">
    <location>
        <begin position="254"/>
        <end position="274"/>
    </location>
</feature>
<keyword evidence="8" id="KW-1185">Reference proteome</keyword>
<dbReference type="PATRIC" id="fig|935700.4.peg.1719"/>
<comment type="caution">
    <text evidence="7">The sequence shown here is derived from an EMBL/GenBank/DDBJ whole genome shotgun (WGS) entry which is preliminary data.</text>
</comment>
<accession>A0A0D1CP67</accession>
<feature type="domain" description="EamA" evidence="6">
    <location>
        <begin position="163"/>
        <end position="296"/>
    </location>
</feature>
<evidence type="ECO:0000256" key="4">
    <source>
        <dbReference type="ARBA" id="ARBA00023136"/>
    </source>
</evidence>
<evidence type="ECO:0000313" key="7">
    <source>
        <dbReference type="EMBL" id="KIT16562.1"/>
    </source>
</evidence>
<feature type="transmembrane region" description="Helical" evidence="5">
    <location>
        <begin position="280"/>
        <end position="297"/>
    </location>
</feature>
<feature type="transmembrane region" description="Helical" evidence="5">
    <location>
        <begin position="163"/>
        <end position="182"/>
    </location>
</feature>
<feature type="domain" description="EamA" evidence="6">
    <location>
        <begin position="17"/>
        <end position="149"/>
    </location>
</feature>
<dbReference type="InterPro" id="IPR037185">
    <property type="entry name" value="EmrE-like"/>
</dbReference>